<comment type="caution">
    <text evidence="1">The sequence shown here is derived from an EMBL/GenBank/DDBJ whole genome shotgun (WGS) entry which is preliminary data.</text>
</comment>
<protein>
    <submittedName>
        <fullName evidence="1">Uncharacterized protein</fullName>
    </submittedName>
</protein>
<sequence length="114" mass="12392">MSSKSEGLFTVRYYFQMSGGTQVIPELKSSTTAFQLLIDPVQLIAVQSGGRLIKSNPTIIRRRCTVASLRSVVPICNVREQPMLSILCELLSGNGSQGLVLYAHCFVGGPRATM</sequence>
<gene>
    <name evidence="1" type="ORF">Slati_0189200</name>
</gene>
<reference evidence="1" key="2">
    <citation type="journal article" date="2024" name="Plant">
        <title>Genomic evolution and insights into agronomic trait innovations of Sesamum species.</title>
        <authorList>
            <person name="Miao H."/>
            <person name="Wang L."/>
            <person name="Qu L."/>
            <person name="Liu H."/>
            <person name="Sun Y."/>
            <person name="Le M."/>
            <person name="Wang Q."/>
            <person name="Wei S."/>
            <person name="Zheng Y."/>
            <person name="Lin W."/>
            <person name="Duan Y."/>
            <person name="Cao H."/>
            <person name="Xiong S."/>
            <person name="Wang X."/>
            <person name="Wei L."/>
            <person name="Li C."/>
            <person name="Ma Q."/>
            <person name="Ju M."/>
            <person name="Zhao R."/>
            <person name="Li G."/>
            <person name="Mu C."/>
            <person name="Tian Q."/>
            <person name="Mei H."/>
            <person name="Zhang T."/>
            <person name="Gao T."/>
            <person name="Zhang H."/>
        </authorList>
    </citation>
    <scope>NUCLEOTIDE SEQUENCE</scope>
    <source>
        <strain evidence="1">KEN1</strain>
    </source>
</reference>
<reference evidence="1" key="1">
    <citation type="submission" date="2020-06" db="EMBL/GenBank/DDBJ databases">
        <authorList>
            <person name="Li T."/>
            <person name="Hu X."/>
            <person name="Zhang T."/>
            <person name="Song X."/>
            <person name="Zhang H."/>
            <person name="Dai N."/>
            <person name="Sheng W."/>
            <person name="Hou X."/>
            <person name="Wei L."/>
        </authorList>
    </citation>
    <scope>NUCLEOTIDE SEQUENCE</scope>
    <source>
        <strain evidence="1">KEN1</strain>
        <tissue evidence="1">Leaf</tissue>
    </source>
</reference>
<accession>A0AAW2YAT7</accession>
<proteinExistence type="predicted"/>
<evidence type="ECO:0000313" key="1">
    <source>
        <dbReference type="EMBL" id="KAL0463016.1"/>
    </source>
</evidence>
<dbReference type="EMBL" id="JACGWN010000001">
    <property type="protein sequence ID" value="KAL0463016.1"/>
    <property type="molecule type" value="Genomic_DNA"/>
</dbReference>
<organism evidence="1">
    <name type="scientific">Sesamum latifolium</name>
    <dbReference type="NCBI Taxonomy" id="2727402"/>
    <lineage>
        <taxon>Eukaryota</taxon>
        <taxon>Viridiplantae</taxon>
        <taxon>Streptophyta</taxon>
        <taxon>Embryophyta</taxon>
        <taxon>Tracheophyta</taxon>
        <taxon>Spermatophyta</taxon>
        <taxon>Magnoliopsida</taxon>
        <taxon>eudicotyledons</taxon>
        <taxon>Gunneridae</taxon>
        <taxon>Pentapetalae</taxon>
        <taxon>asterids</taxon>
        <taxon>lamiids</taxon>
        <taxon>Lamiales</taxon>
        <taxon>Pedaliaceae</taxon>
        <taxon>Sesamum</taxon>
    </lineage>
</organism>
<dbReference type="AlphaFoldDB" id="A0AAW2YAT7"/>
<name>A0AAW2YAT7_9LAMI</name>